<dbReference type="WBParaSite" id="Pan_g2704.t1">
    <property type="protein sequence ID" value="Pan_g2704.t1"/>
    <property type="gene ID" value="Pan_g2704"/>
</dbReference>
<keyword evidence="4" id="KW-1185">Reference proteome</keyword>
<name>A0A7E4VTS9_PANRE</name>
<proteinExistence type="predicted"/>
<keyword evidence="2" id="KW-1133">Transmembrane helix</keyword>
<keyword evidence="2" id="KW-0812">Transmembrane</keyword>
<dbReference type="AlphaFoldDB" id="A0A7E4VTS9"/>
<feature type="signal peptide" evidence="3">
    <location>
        <begin position="1"/>
        <end position="26"/>
    </location>
</feature>
<reference evidence="5" key="2">
    <citation type="submission" date="2020-10" db="UniProtKB">
        <authorList>
            <consortium name="WormBaseParasite"/>
        </authorList>
    </citation>
    <scope>IDENTIFICATION</scope>
</reference>
<evidence type="ECO:0000313" key="5">
    <source>
        <dbReference type="WBParaSite" id="Pan_g2704.t1"/>
    </source>
</evidence>
<feature type="region of interest" description="Disordered" evidence="1">
    <location>
        <begin position="354"/>
        <end position="373"/>
    </location>
</feature>
<keyword evidence="2" id="KW-0472">Membrane</keyword>
<protein>
    <submittedName>
        <fullName evidence="5">Glycoprotein</fullName>
    </submittedName>
</protein>
<accession>A0A7E4VTS9</accession>
<organism evidence="4 5">
    <name type="scientific">Panagrellus redivivus</name>
    <name type="common">Microworm</name>
    <dbReference type="NCBI Taxonomy" id="6233"/>
    <lineage>
        <taxon>Eukaryota</taxon>
        <taxon>Metazoa</taxon>
        <taxon>Ecdysozoa</taxon>
        <taxon>Nematoda</taxon>
        <taxon>Chromadorea</taxon>
        <taxon>Rhabditida</taxon>
        <taxon>Tylenchina</taxon>
        <taxon>Panagrolaimomorpha</taxon>
        <taxon>Panagrolaimoidea</taxon>
        <taxon>Panagrolaimidae</taxon>
        <taxon>Panagrellus</taxon>
    </lineage>
</organism>
<keyword evidence="3" id="KW-0732">Signal</keyword>
<evidence type="ECO:0000256" key="1">
    <source>
        <dbReference type="SAM" id="MobiDB-lite"/>
    </source>
</evidence>
<dbReference type="Proteomes" id="UP000492821">
    <property type="component" value="Unassembled WGS sequence"/>
</dbReference>
<feature type="chain" id="PRO_5028839260" evidence="3">
    <location>
        <begin position="27"/>
        <end position="418"/>
    </location>
</feature>
<sequence length="418" mass="47099">MGGLWHEVSLALAVIILSTDLHIGTCDDQVGVILPTGISTELPQSAPMMKLEYIFVIDAAWSEDMIVSMSRLYDEIMCRSRNITTDINCTLVKMTTNFRSISDCDCEHNTITENAKRWTAQGPLKMVGYNSYGYLAQMPCQLFMNAAEYVLTYMPEDTLKFVFLGHNVGAFRARHCVIDVKRFETPYGFVFTPIRIVSSRSDLNIIPPNFDSKSVAASPKVVIGPNIEIPRLEDQLSPTDIENIDHIVIASFESAITLGKILTNFIHNYSYVQLNRKTFLGKPSFDFSIAIELVGGAVMGLLISTFIIMTAIIVILGFETNAATANEQFRVFYETLNTAQAQVELGRINSYRRRNRLPERRNPHPTPSPLSSPFQVREVNSAAELIPILPEDHLDTAEILRDLAQWEEELRLIRQDRV</sequence>
<evidence type="ECO:0000256" key="3">
    <source>
        <dbReference type="SAM" id="SignalP"/>
    </source>
</evidence>
<reference evidence="4" key="1">
    <citation type="journal article" date="2013" name="Genetics">
        <title>The draft genome and transcriptome of Panagrellus redivivus are shaped by the harsh demands of a free-living lifestyle.</title>
        <authorList>
            <person name="Srinivasan J."/>
            <person name="Dillman A.R."/>
            <person name="Macchietto M.G."/>
            <person name="Heikkinen L."/>
            <person name="Lakso M."/>
            <person name="Fracchia K.M."/>
            <person name="Antoshechkin I."/>
            <person name="Mortazavi A."/>
            <person name="Wong G."/>
            <person name="Sternberg P.W."/>
        </authorList>
    </citation>
    <scope>NUCLEOTIDE SEQUENCE [LARGE SCALE GENOMIC DNA]</scope>
    <source>
        <strain evidence="4">MT8872</strain>
    </source>
</reference>
<evidence type="ECO:0000256" key="2">
    <source>
        <dbReference type="SAM" id="Phobius"/>
    </source>
</evidence>
<feature type="transmembrane region" description="Helical" evidence="2">
    <location>
        <begin position="293"/>
        <end position="318"/>
    </location>
</feature>
<evidence type="ECO:0000313" key="4">
    <source>
        <dbReference type="Proteomes" id="UP000492821"/>
    </source>
</evidence>